<evidence type="ECO:0000313" key="2">
    <source>
        <dbReference type="Proteomes" id="UP000595814"/>
    </source>
</evidence>
<dbReference type="Proteomes" id="UP000595814">
    <property type="component" value="Chromosome"/>
</dbReference>
<protein>
    <submittedName>
        <fullName evidence="1">DUF3139 domain-containing protein</fullName>
    </submittedName>
</protein>
<gene>
    <name evidence="1" type="ORF">JFY71_04185</name>
</gene>
<proteinExistence type="predicted"/>
<keyword evidence="2" id="KW-1185">Reference proteome</keyword>
<evidence type="ECO:0000313" key="1">
    <source>
        <dbReference type="EMBL" id="QQK08746.1"/>
    </source>
</evidence>
<sequence>MLMKFMSKHKVLAFIVSFVLVYFLSFMITEQLIEKKAAERIEDYIKAQGLTHAEKIEDTGVIYGRYIPIIERKIIFKDNPTMTYVYFTGNKEYTSIDDYINPFHNLKENLTGGTDYYKGVLFYSYNHDTQEDFYSIEKAKDDTMEGFVDKEGNLVGKTN</sequence>
<name>A0AC61N093_9FIRM</name>
<reference evidence="1 2" key="1">
    <citation type="journal article" date="2022" name="Int. J. Syst. Evol. Microbiol.">
        <title>Miniphocaeibacter halophilus sp. nov., an ammonium-tolerant acetate-producing bacterium isolated from a biogas system.</title>
        <authorList>
            <person name="Schnurer A."/>
            <person name="Singh A."/>
            <person name="Bi S."/>
            <person name="Qiao W."/>
            <person name="Westerholm M."/>
        </authorList>
    </citation>
    <scope>NUCLEOTIDE SEQUENCE [LARGE SCALE GENOMIC DNA]</scope>
    <source>
        <strain evidence="1 2">AMB_01</strain>
    </source>
</reference>
<organism evidence="1 2">
    <name type="scientific">Miniphocaeibacter halophilus</name>
    <dbReference type="NCBI Taxonomy" id="2931922"/>
    <lineage>
        <taxon>Bacteria</taxon>
        <taxon>Bacillati</taxon>
        <taxon>Bacillota</taxon>
        <taxon>Tissierellia</taxon>
        <taxon>Tissierellales</taxon>
        <taxon>Peptoniphilaceae</taxon>
        <taxon>Miniphocaeibacter</taxon>
    </lineage>
</organism>
<dbReference type="EMBL" id="CP066744">
    <property type="protein sequence ID" value="QQK08746.1"/>
    <property type="molecule type" value="Genomic_DNA"/>
</dbReference>
<accession>A0AC61N093</accession>